<reference evidence="1" key="2">
    <citation type="submission" date="2017-11" db="EMBL/GenBank/DDBJ databases">
        <title>Coralsnake Venomics: Analyses of Venom Gland Transcriptomes and Proteomes of Six Brazilian Taxa.</title>
        <authorList>
            <person name="Aird S.D."/>
            <person name="Jorge da Silva N."/>
            <person name="Qiu L."/>
            <person name="Villar-Briones A."/>
            <person name="Aparecida-Saddi V."/>
            <person name="Campos-Telles M.P."/>
            <person name="Grau M."/>
            <person name="Mikheyev A.S."/>
        </authorList>
    </citation>
    <scope>NUCLEOTIDE SEQUENCE</scope>
    <source>
        <tissue evidence="1">Venom_gland</tissue>
    </source>
</reference>
<name>A0A2D4LEJ7_9SAUR</name>
<protein>
    <submittedName>
        <fullName evidence="1">Uncharacterized protein</fullName>
    </submittedName>
</protein>
<sequence>MHQCLCKSIQSKHFKTANISIAVENTQEQYKEGKTNEQLIRISEERNHDNTCLMSIHPLFLIHRGSTSSFGWAVKRNVLELNAFTLSHFNRGLEFCNLLPPLGTLAGVGG</sequence>
<accession>A0A2D4LEJ7</accession>
<dbReference type="EMBL" id="IACM01017143">
    <property type="protein sequence ID" value="LAB19395.1"/>
    <property type="molecule type" value="Transcribed_RNA"/>
</dbReference>
<dbReference type="AlphaFoldDB" id="A0A2D4LEJ7"/>
<evidence type="ECO:0000313" key="1">
    <source>
        <dbReference type="EMBL" id="LAB19395.1"/>
    </source>
</evidence>
<proteinExistence type="predicted"/>
<reference evidence="1" key="1">
    <citation type="submission" date="2017-07" db="EMBL/GenBank/DDBJ databases">
        <authorList>
            <person name="Mikheyev A."/>
            <person name="Grau M."/>
        </authorList>
    </citation>
    <scope>NUCLEOTIDE SEQUENCE</scope>
    <source>
        <tissue evidence="1">Venom_gland</tissue>
    </source>
</reference>
<organism evidence="1">
    <name type="scientific">Micrurus spixii</name>
    <name type="common">Amazon coral snake</name>
    <dbReference type="NCBI Taxonomy" id="129469"/>
    <lineage>
        <taxon>Eukaryota</taxon>
        <taxon>Metazoa</taxon>
        <taxon>Chordata</taxon>
        <taxon>Craniata</taxon>
        <taxon>Vertebrata</taxon>
        <taxon>Euteleostomi</taxon>
        <taxon>Lepidosauria</taxon>
        <taxon>Squamata</taxon>
        <taxon>Bifurcata</taxon>
        <taxon>Unidentata</taxon>
        <taxon>Episquamata</taxon>
        <taxon>Toxicofera</taxon>
        <taxon>Serpentes</taxon>
        <taxon>Colubroidea</taxon>
        <taxon>Elapidae</taxon>
        <taxon>Elapinae</taxon>
        <taxon>Micrurus</taxon>
    </lineage>
</organism>